<organism evidence="3 4">
    <name type="scientific">Ideonella azotifigens</name>
    <dbReference type="NCBI Taxonomy" id="513160"/>
    <lineage>
        <taxon>Bacteria</taxon>
        <taxon>Pseudomonadati</taxon>
        <taxon>Pseudomonadota</taxon>
        <taxon>Betaproteobacteria</taxon>
        <taxon>Burkholderiales</taxon>
        <taxon>Sphaerotilaceae</taxon>
        <taxon>Ideonella</taxon>
    </lineage>
</organism>
<dbReference type="InterPro" id="IPR008984">
    <property type="entry name" value="SMAD_FHA_dom_sf"/>
</dbReference>
<dbReference type="Pfam" id="PF00498">
    <property type="entry name" value="FHA"/>
    <property type="match status" value="1"/>
</dbReference>
<dbReference type="SUPFAM" id="SSF55073">
    <property type="entry name" value="Nucleotide cyclase"/>
    <property type="match status" value="1"/>
</dbReference>
<dbReference type="PANTHER" id="PTHR43081:SF19">
    <property type="entry name" value="PH-SENSITIVE ADENYLATE CYCLASE RV1264"/>
    <property type="match status" value="1"/>
</dbReference>
<feature type="domain" description="FHA" evidence="1">
    <location>
        <begin position="213"/>
        <end position="256"/>
    </location>
</feature>
<evidence type="ECO:0000313" key="4">
    <source>
        <dbReference type="Proteomes" id="UP001500279"/>
    </source>
</evidence>
<feature type="domain" description="Guanylate cyclase" evidence="2">
    <location>
        <begin position="8"/>
        <end position="124"/>
    </location>
</feature>
<dbReference type="InterPro" id="IPR029787">
    <property type="entry name" value="Nucleotide_cyclase"/>
</dbReference>
<dbReference type="SUPFAM" id="SSF49879">
    <property type="entry name" value="SMAD/FHA domain"/>
    <property type="match status" value="1"/>
</dbReference>
<evidence type="ECO:0000259" key="1">
    <source>
        <dbReference type="PROSITE" id="PS50006"/>
    </source>
</evidence>
<dbReference type="EMBL" id="BAAAEW010000018">
    <property type="protein sequence ID" value="GAA0753864.1"/>
    <property type="molecule type" value="Genomic_DNA"/>
</dbReference>
<evidence type="ECO:0000259" key="2">
    <source>
        <dbReference type="PROSITE" id="PS50125"/>
    </source>
</evidence>
<dbReference type="InterPro" id="IPR000253">
    <property type="entry name" value="FHA_dom"/>
</dbReference>
<dbReference type="Gene3D" id="2.60.200.20">
    <property type="match status" value="1"/>
</dbReference>
<accession>A0ABN1K3M4</accession>
<dbReference type="PANTHER" id="PTHR43081">
    <property type="entry name" value="ADENYLATE CYCLASE, TERMINAL-DIFFERENTIATION SPECIFIC-RELATED"/>
    <property type="match status" value="1"/>
</dbReference>
<gene>
    <name evidence="3" type="ORF">GCM10009107_29680</name>
</gene>
<protein>
    <recommendedName>
        <fullName evidence="5">Adenylate/guanylate cyclase domain-containing protein</fullName>
    </recommendedName>
</protein>
<dbReference type="Proteomes" id="UP001500279">
    <property type="component" value="Unassembled WGS sequence"/>
</dbReference>
<name>A0ABN1K3M4_9BURK</name>
<dbReference type="CDD" id="cd00060">
    <property type="entry name" value="FHA"/>
    <property type="match status" value="1"/>
</dbReference>
<sequence>MATIKRRYVFFADLRGSTALYETLGNAHATSVVTDVIRNLARRVPECGGQLVKTLGDGLMAVFPRAINAVTAAVQMQDDLERQPAPSDRPTPRVQLQIAISAGEVVEVGGDCFGDAVNVAARLLDHAGDSESLIGREVYDELPWEVRSRFRHLDKVHLRGRVEPAEVFLLARSKGPDTEVTHLESPSATHDALGVLLSWRGQPHRFLRDRMPVLLGRGAACGMKVEDARVSRTHARIDLMGGALQLTDLSINGTFVRFAGDDEVLSLRRGSCTLHGQGELGLGGSPNDASVATLRFSLIAHNDPPPPPFPPAAAPWQHR</sequence>
<dbReference type="CDD" id="cd07302">
    <property type="entry name" value="CHD"/>
    <property type="match status" value="1"/>
</dbReference>
<dbReference type="Pfam" id="PF00211">
    <property type="entry name" value="Guanylate_cyc"/>
    <property type="match status" value="1"/>
</dbReference>
<keyword evidence="4" id="KW-1185">Reference proteome</keyword>
<dbReference type="RefSeq" id="WP_141289602.1">
    <property type="nucleotide sequence ID" value="NZ_BAAAEW010000018.1"/>
</dbReference>
<reference evidence="3 4" key="1">
    <citation type="journal article" date="2019" name="Int. J. Syst. Evol. Microbiol.">
        <title>The Global Catalogue of Microorganisms (GCM) 10K type strain sequencing project: providing services to taxonomists for standard genome sequencing and annotation.</title>
        <authorList>
            <consortium name="The Broad Institute Genomics Platform"/>
            <consortium name="The Broad Institute Genome Sequencing Center for Infectious Disease"/>
            <person name="Wu L."/>
            <person name="Ma J."/>
        </authorList>
    </citation>
    <scope>NUCLEOTIDE SEQUENCE [LARGE SCALE GENOMIC DNA]</scope>
    <source>
        <strain evidence="3 4">JCM 15503</strain>
    </source>
</reference>
<dbReference type="InterPro" id="IPR050697">
    <property type="entry name" value="Adenylyl/Guanylyl_Cyclase_3/4"/>
</dbReference>
<proteinExistence type="predicted"/>
<dbReference type="Gene3D" id="3.30.70.1230">
    <property type="entry name" value="Nucleotide cyclase"/>
    <property type="match status" value="1"/>
</dbReference>
<evidence type="ECO:0008006" key="5">
    <source>
        <dbReference type="Google" id="ProtNLM"/>
    </source>
</evidence>
<dbReference type="PROSITE" id="PS50006">
    <property type="entry name" value="FHA_DOMAIN"/>
    <property type="match status" value="1"/>
</dbReference>
<evidence type="ECO:0000313" key="3">
    <source>
        <dbReference type="EMBL" id="GAA0753864.1"/>
    </source>
</evidence>
<dbReference type="PROSITE" id="PS50125">
    <property type="entry name" value="GUANYLATE_CYCLASE_2"/>
    <property type="match status" value="1"/>
</dbReference>
<dbReference type="InterPro" id="IPR001054">
    <property type="entry name" value="A/G_cyclase"/>
</dbReference>
<comment type="caution">
    <text evidence="3">The sequence shown here is derived from an EMBL/GenBank/DDBJ whole genome shotgun (WGS) entry which is preliminary data.</text>
</comment>